<keyword evidence="2" id="KW-1185">Reference proteome</keyword>
<comment type="caution">
    <text evidence="1">The sequence shown here is derived from an EMBL/GenBank/DDBJ whole genome shotgun (WGS) entry which is preliminary data.</text>
</comment>
<evidence type="ECO:0000313" key="1">
    <source>
        <dbReference type="EMBL" id="KAF7555766.1"/>
    </source>
</evidence>
<name>A0A9P5HJV8_9HYPO</name>
<dbReference type="AlphaFoldDB" id="A0A9P5HJV8"/>
<dbReference type="EMBL" id="JAANBB010000017">
    <property type="protein sequence ID" value="KAF7555766.1"/>
    <property type="molecule type" value="Genomic_DNA"/>
</dbReference>
<dbReference type="Proteomes" id="UP000722485">
    <property type="component" value="Unassembled WGS sequence"/>
</dbReference>
<evidence type="ECO:0000313" key="2">
    <source>
        <dbReference type="Proteomes" id="UP000722485"/>
    </source>
</evidence>
<organism evidence="1 2">
    <name type="scientific">Cylindrodendrum hubeiense</name>
    <dbReference type="NCBI Taxonomy" id="595255"/>
    <lineage>
        <taxon>Eukaryota</taxon>
        <taxon>Fungi</taxon>
        <taxon>Dikarya</taxon>
        <taxon>Ascomycota</taxon>
        <taxon>Pezizomycotina</taxon>
        <taxon>Sordariomycetes</taxon>
        <taxon>Hypocreomycetidae</taxon>
        <taxon>Hypocreales</taxon>
        <taxon>Nectriaceae</taxon>
        <taxon>Cylindrodendrum</taxon>
    </lineage>
</organism>
<proteinExistence type="predicted"/>
<accession>A0A9P5HJV8</accession>
<sequence length="75" mass="8113">MCPIVAQSGGGSQGERLASAARLGETIPIGFKALGLASYYGRRQSQRLAKALEQLAILAPGRVDFGRKCMLQYEW</sequence>
<protein>
    <submittedName>
        <fullName evidence="1">Uncharacterized protein</fullName>
    </submittedName>
</protein>
<reference evidence="1" key="1">
    <citation type="submission" date="2020-03" db="EMBL/GenBank/DDBJ databases">
        <title>Draft Genome Sequence of Cylindrodendrum hubeiense.</title>
        <authorList>
            <person name="Buettner E."/>
            <person name="Kellner H."/>
        </authorList>
    </citation>
    <scope>NUCLEOTIDE SEQUENCE</scope>
    <source>
        <strain evidence="1">IHI 201604</strain>
    </source>
</reference>
<gene>
    <name evidence="1" type="ORF">G7Z17_g1868</name>
</gene>